<dbReference type="PROSITE" id="PS00178">
    <property type="entry name" value="AA_TRNA_LIGASE_I"/>
    <property type="match status" value="1"/>
</dbReference>
<dbReference type="PANTHER" id="PTHR43311">
    <property type="entry name" value="GLUTAMATE--TRNA LIGASE"/>
    <property type="match status" value="1"/>
</dbReference>
<dbReference type="InterPro" id="IPR033910">
    <property type="entry name" value="GluRS_core"/>
</dbReference>
<dbReference type="InterPro" id="IPR000924">
    <property type="entry name" value="Glu/Gln-tRNA-synth"/>
</dbReference>
<dbReference type="HAMAP" id="MF_00022">
    <property type="entry name" value="Glu_tRNA_synth_type1"/>
    <property type="match status" value="1"/>
</dbReference>
<gene>
    <name evidence="11" type="primary">gltX</name>
    <name evidence="14" type="ORF">DCCM_4860</name>
</gene>
<keyword evidence="5 11" id="KW-0436">Ligase</keyword>
<dbReference type="InterPro" id="IPR045462">
    <property type="entry name" value="aa-tRNA-synth_I_cd-bd"/>
</dbReference>
<dbReference type="InterPro" id="IPR049940">
    <property type="entry name" value="GluQ/Sye"/>
</dbReference>
<dbReference type="FunFam" id="3.40.50.620:FF:000007">
    <property type="entry name" value="Glutamate--tRNA ligase"/>
    <property type="match status" value="1"/>
</dbReference>
<comment type="function">
    <text evidence="11">Catalyzes the attachment of glutamate to tRNA(Glu) in a two-step reaction: glutamate is first activated by ATP to form Glu-AMP and then transferred to the acceptor end of tRNA(Glu).</text>
</comment>
<evidence type="ECO:0000256" key="1">
    <source>
        <dbReference type="ARBA" id="ARBA00004496"/>
    </source>
</evidence>
<accession>A0A2L2XMZ9</accession>
<name>A0A2L2XMZ9_9FIRM</name>
<dbReference type="PRINTS" id="PR00987">
    <property type="entry name" value="TRNASYNTHGLU"/>
</dbReference>
<protein>
    <recommendedName>
        <fullName evidence="11">Glutamate--tRNA ligase</fullName>
        <ecNumber evidence="11">6.1.1.17</ecNumber>
    </recommendedName>
    <alternativeName>
        <fullName evidence="11">Glutamyl-tRNA synthetase</fullName>
        <shortName evidence="11">GluRS</shortName>
    </alternativeName>
</protein>
<dbReference type="GO" id="GO:0005829">
    <property type="term" value="C:cytosol"/>
    <property type="evidence" value="ECO:0007669"/>
    <property type="project" value="TreeGrafter"/>
</dbReference>
<dbReference type="InterPro" id="IPR001412">
    <property type="entry name" value="aa-tRNA-synth_I_CS"/>
</dbReference>
<reference evidence="15" key="1">
    <citation type="submission" date="2018-02" db="EMBL/GenBank/DDBJ databases">
        <title>Genome sequence of Desulfocucumis palustris strain NAW-5.</title>
        <authorList>
            <person name="Watanabe M."/>
            <person name="Kojima H."/>
            <person name="Fukui M."/>
        </authorList>
    </citation>
    <scope>NUCLEOTIDE SEQUENCE [LARGE SCALE GENOMIC DNA]</scope>
    <source>
        <strain evidence="15">NAW-5</strain>
    </source>
</reference>
<evidence type="ECO:0000256" key="4">
    <source>
        <dbReference type="ARBA" id="ARBA00022490"/>
    </source>
</evidence>
<feature type="domain" description="Aminoacyl-tRNA synthetase class I anticodon-binding" evidence="13">
    <location>
        <begin position="334"/>
        <end position="482"/>
    </location>
</feature>
<dbReference type="InterPro" id="IPR020058">
    <property type="entry name" value="Glu/Gln-tRNA-synth_Ib_cat-dom"/>
</dbReference>
<evidence type="ECO:0000259" key="12">
    <source>
        <dbReference type="Pfam" id="PF00749"/>
    </source>
</evidence>
<evidence type="ECO:0000313" key="15">
    <source>
        <dbReference type="Proteomes" id="UP000239549"/>
    </source>
</evidence>
<evidence type="ECO:0000256" key="8">
    <source>
        <dbReference type="ARBA" id="ARBA00022917"/>
    </source>
</evidence>
<evidence type="ECO:0000256" key="2">
    <source>
        <dbReference type="ARBA" id="ARBA00007894"/>
    </source>
</evidence>
<feature type="short sequence motif" description="'KMSKS' region" evidence="11">
    <location>
        <begin position="251"/>
        <end position="255"/>
    </location>
</feature>
<proteinExistence type="inferred from homology"/>
<dbReference type="Gene3D" id="1.10.10.350">
    <property type="match status" value="1"/>
</dbReference>
<feature type="short sequence motif" description="'HIGH' region" evidence="11">
    <location>
        <begin position="10"/>
        <end position="20"/>
    </location>
</feature>
<comment type="subunit">
    <text evidence="3 11">Monomer.</text>
</comment>
<comment type="catalytic activity">
    <reaction evidence="10 11">
        <text>tRNA(Glu) + L-glutamate + ATP = L-glutamyl-tRNA(Glu) + AMP + diphosphate</text>
        <dbReference type="Rhea" id="RHEA:23540"/>
        <dbReference type="Rhea" id="RHEA-COMP:9663"/>
        <dbReference type="Rhea" id="RHEA-COMP:9680"/>
        <dbReference type="ChEBI" id="CHEBI:29985"/>
        <dbReference type="ChEBI" id="CHEBI:30616"/>
        <dbReference type="ChEBI" id="CHEBI:33019"/>
        <dbReference type="ChEBI" id="CHEBI:78442"/>
        <dbReference type="ChEBI" id="CHEBI:78520"/>
        <dbReference type="ChEBI" id="CHEBI:456215"/>
        <dbReference type="EC" id="6.1.1.17"/>
    </reaction>
</comment>
<evidence type="ECO:0000256" key="6">
    <source>
        <dbReference type="ARBA" id="ARBA00022741"/>
    </source>
</evidence>
<evidence type="ECO:0000256" key="3">
    <source>
        <dbReference type="ARBA" id="ARBA00011245"/>
    </source>
</evidence>
<keyword evidence="9 11" id="KW-0030">Aminoacyl-tRNA synthetase</keyword>
<evidence type="ECO:0000259" key="13">
    <source>
        <dbReference type="Pfam" id="PF19269"/>
    </source>
</evidence>
<dbReference type="EC" id="6.1.1.17" evidence="11"/>
<dbReference type="InterPro" id="IPR008925">
    <property type="entry name" value="aa_tRNA-synth_I_cd-bd_sf"/>
</dbReference>
<dbReference type="CDD" id="cd00808">
    <property type="entry name" value="GluRS_core"/>
    <property type="match status" value="1"/>
</dbReference>
<feature type="domain" description="Glutamyl/glutaminyl-tRNA synthetase class Ib catalytic" evidence="12">
    <location>
        <begin position="3"/>
        <end position="320"/>
    </location>
</feature>
<dbReference type="GO" id="GO:0006424">
    <property type="term" value="P:glutamyl-tRNA aminoacylation"/>
    <property type="evidence" value="ECO:0007669"/>
    <property type="project" value="UniProtKB-UniRule"/>
</dbReference>
<dbReference type="RefSeq" id="WP_104373767.1">
    <property type="nucleotide sequence ID" value="NZ_BFAV01000181.1"/>
</dbReference>
<feature type="binding site" evidence="11">
    <location>
        <position position="254"/>
    </location>
    <ligand>
        <name>ATP</name>
        <dbReference type="ChEBI" id="CHEBI:30616"/>
    </ligand>
</feature>
<evidence type="ECO:0000256" key="7">
    <source>
        <dbReference type="ARBA" id="ARBA00022840"/>
    </source>
</evidence>
<evidence type="ECO:0000256" key="9">
    <source>
        <dbReference type="ARBA" id="ARBA00023146"/>
    </source>
</evidence>
<dbReference type="Pfam" id="PF00749">
    <property type="entry name" value="tRNA-synt_1c"/>
    <property type="match status" value="1"/>
</dbReference>
<comment type="caution">
    <text evidence="14">The sequence shown here is derived from an EMBL/GenBank/DDBJ whole genome shotgun (WGS) entry which is preliminary data.</text>
</comment>
<dbReference type="GO" id="GO:0005524">
    <property type="term" value="F:ATP binding"/>
    <property type="evidence" value="ECO:0007669"/>
    <property type="project" value="UniProtKB-UniRule"/>
</dbReference>
<keyword evidence="15" id="KW-1185">Reference proteome</keyword>
<dbReference type="FunFam" id="1.10.10.350:FF:000002">
    <property type="entry name" value="Glutamate--tRNA ligase"/>
    <property type="match status" value="1"/>
</dbReference>
<dbReference type="Gene3D" id="3.40.50.620">
    <property type="entry name" value="HUPs"/>
    <property type="match status" value="1"/>
</dbReference>
<evidence type="ECO:0000256" key="5">
    <source>
        <dbReference type="ARBA" id="ARBA00022598"/>
    </source>
</evidence>
<dbReference type="GO" id="GO:0004818">
    <property type="term" value="F:glutamate-tRNA ligase activity"/>
    <property type="evidence" value="ECO:0007669"/>
    <property type="project" value="UniProtKB-UniRule"/>
</dbReference>
<dbReference type="GO" id="GO:0008270">
    <property type="term" value="F:zinc ion binding"/>
    <property type="evidence" value="ECO:0007669"/>
    <property type="project" value="InterPro"/>
</dbReference>
<keyword evidence="7 11" id="KW-0067">ATP-binding</keyword>
<comment type="caution">
    <text evidence="11">Lacks conserved residue(s) required for the propagation of feature annotation.</text>
</comment>
<dbReference type="AlphaFoldDB" id="A0A2L2XMZ9"/>
<dbReference type="SUPFAM" id="SSF48163">
    <property type="entry name" value="An anticodon-binding domain of class I aminoacyl-tRNA synthetases"/>
    <property type="match status" value="1"/>
</dbReference>
<dbReference type="NCBIfam" id="TIGR00464">
    <property type="entry name" value="gltX_bact"/>
    <property type="match status" value="1"/>
</dbReference>
<keyword evidence="6 11" id="KW-0547">Nucleotide-binding</keyword>
<dbReference type="InterPro" id="IPR020751">
    <property type="entry name" value="aa-tRNA-synth_I_codon-bd_sub2"/>
</dbReference>
<comment type="similarity">
    <text evidence="2 11">Belongs to the class-I aminoacyl-tRNA synthetase family. Glutamate--tRNA ligase type 1 subfamily.</text>
</comment>
<dbReference type="InterPro" id="IPR014729">
    <property type="entry name" value="Rossmann-like_a/b/a_fold"/>
</dbReference>
<keyword evidence="8 11" id="KW-0648">Protein biosynthesis</keyword>
<dbReference type="GO" id="GO:0000049">
    <property type="term" value="F:tRNA binding"/>
    <property type="evidence" value="ECO:0007669"/>
    <property type="project" value="InterPro"/>
</dbReference>
<comment type="subcellular location">
    <subcellularLocation>
        <location evidence="1 11">Cytoplasm</location>
    </subcellularLocation>
</comment>
<dbReference type="EMBL" id="BFAV01000181">
    <property type="protein sequence ID" value="GBF35726.1"/>
    <property type="molecule type" value="Genomic_DNA"/>
</dbReference>
<sequence>MSKIKVRFAPSPTGPLHIGGARSALFNWLYARHHGGTFIVRIEDTDLERSSRESEDNILSALRWLGMDWDEGIEVGGANGPYRQTERLDIYRQYAKKLLEEGHAYYCYCSEEELAAEREELLARGELPRYLGRCRNISDRDRARFEAQGRKPVLRFRVPEGRTVTVHDRVRGEVSFETDGIGDFIIVKSDGIPTYNYAVVIDDFTMGVSHVIRAEEHLSNTPRQILIYNALGWQVPEFAHISLILGKDRSKMSKRHGATSIEQYQRMGYLPEAMVNFLALLGWSPGGEDEIFSLEDIKEQFSLDRVAKSPAVFDMEKLNWLNGHYIRQSSLERITELSIPFLRQGGYLEGDITGEKQEWLKMFVATVRNYLSSLSEINGHMEKFIAATVEPVDEEARDILGQERVADVLLTARDRINSAEKVDEDFVKTFLKSLGKELGLKGKQIFMPLRVALTGETHGPELYQVIPLLGREKTLSRLEHALDIIKTE</sequence>
<dbReference type="Proteomes" id="UP000239549">
    <property type="component" value="Unassembled WGS sequence"/>
</dbReference>
<evidence type="ECO:0000313" key="14">
    <source>
        <dbReference type="EMBL" id="GBF35726.1"/>
    </source>
</evidence>
<evidence type="ECO:0000256" key="10">
    <source>
        <dbReference type="ARBA" id="ARBA00048351"/>
    </source>
</evidence>
<dbReference type="SUPFAM" id="SSF52374">
    <property type="entry name" value="Nucleotidylyl transferase"/>
    <property type="match status" value="1"/>
</dbReference>
<dbReference type="PANTHER" id="PTHR43311:SF2">
    <property type="entry name" value="GLUTAMATE--TRNA LIGASE, MITOCHONDRIAL-RELATED"/>
    <property type="match status" value="1"/>
</dbReference>
<dbReference type="Pfam" id="PF19269">
    <property type="entry name" value="Anticodon_2"/>
    <property type="match status" value="1"/>
</dbReference>
<keyword evidence="4 11" id="KW-0963">Cytoplasm</keyword>
<evidence type="ECO:0000256" key="11">
    <source>
        <dbReference type="HAMAP-Rule" id="MF_00022"/>
    </source>
</evidence>
<organism evidence="14 15">
    <name type="scientific">Desulfocucumis palustris</name>
    <dbReference type="NCBI Taxonomy" id="1898651"/>
    <lineage>
        <taxon>Bacteria</taxon>
        <taxon>Bacillati</taxon>
        <taxon>Bacillota</taxon>
        <taxon>Clostridia</taxon>
        <taxon>Eubacteriales</taxon>
        <taxon>Desulfocucumaceae</taxon>
        <taxon>Desulfocucumis</taxon>
    </lineage>
</organism>
<dbReference type="OrthoDB" id="9807503at2"/>
<dbReference type="InterPro" id="IPR004527">
    <property type="entry name" value="Glu-tRNA-ligase_bac/mito"/>
</dbReference>